<dbReference type="RefSeq" id="XP_002785284.1">
    <property type="nucleotide sequence ID" value="XM_002785238.1"/>
</dbReference>
<evidence type="ECO:0000313" key="7">
    <source>
        <dbReference type="EMBL" id="EER17080.1"/>
    </source>
</evidence>
<keyword evidence="3 5" id="KW-0862">Zinc</keyword>
<keyword evidence="4" id="KW-0238">DNA-binding</keyword>
<feature type="zinc finger region" description="C3H1-type" evidence="5">
    <location>
        <begin position="167"/>
        <end position="192"/>
    </location>
</feature>
<sequence length="348" mass="39987">MKSISRLDIRHEASSAVDAFKVELCPKEQVHDRKVCPFYHNYRDRRRYPITYKAEQCPQHFEVDSNVMSCDKGDHCSKRHSRLELLYHPTIFKQRFCATWPNVSNCVRARQCAFAHDRSEINGKMFTEEQEARKGIDFFVNHFKTLWCPYGVQHDWHRCYYAHTYQDCRSCDWKSRGKCPRGELCAFYHHTSERRTSKRVTMLDYNQPLSIGDLLHEHQPHFWRPPLFSADDSTSMATRGIGRVRSYSSGTDSDASTVLPMVASTSSWGVHRSDSGSVTTTAPGSTELHPQLCSSYASIPIFILPPSVAYGPRQSEAVPEGEDHSVGGMAENDFRFVDEEDNTLDVRM</sequence>
<evidence type="ECO:0000259" key="6">
    <source>
        <dbReference type="PROSITE" id="PS50103"/>
    </source>
</evidence>
<dbReference type="GO" id="GO:0008270">
    <property type="term" value="F:zinc ion binding"/>
    <property type="evidence" value="ECO:0007669"/>
    <property type="project" value="UniProtKB-KW"/>
</dbReference>
<evidence type="ECO:0000313" key="8">
    <source>
        <dbReference type="Proteomes" id="UP000007800"/>
    </source>
</evidence>
<dbReference type="EMBL" id="GG672330">
    <property type="protein sequence ID" value="EER17080.1"/>
    <property type="molecule type" value="Genomic_DNA"/>
</dbReference>
<dbReference type="GO" id="GO:0003677">
    <property type="term" value="F:DNA binding"/>
    <property type="evidence" value="ECO:0007669"/>
    <property type="project" value="UniProtKB-KW"/>
</dbReference>
<dbReference type="GeneID" id="9053202"/>
<evidence type="ECO:0000256" key="4">
    <source>
        <dbReference type="ARBA" id="ARBA00023125"/>
    </source>
</evidence>
<feature type="domain" description="C3H1-type" evidence="6">
    <location>
        <begin position="51"/>
        <end position="83"/>
    </location>
</feature>
<dbReference type="InterPro" id="IPR045234">
    <property type="entry name" value="Unkempt-like"/>
</dbReference>
<gene>
    <name evidence="7" type="ORF">Pmar_PMAR009514</name>
</gene>
<dbReference type="InParanoid" id="C5KEE2"/>
<name>C5KEE2_PERM5</name>
<accession>C5KEE2</accession>
<protein>
    <recommendedName>
        <fullName evidence="6">C3H1-type domain-containing protein</fullName>
    </recommendedName>
</protein>
<dbReference type="InterPro" id="IPR036855">
    <property type="entry name" value="Znf_CCCH_sf"/>
</dbReference>
<evidence type="ECO:0000256" key="5">
    <source>
        <dbReference type="PROSITE-ProRule" id="PRU00723"/>
    </source>
</evidence>
<dbReference type="PANTHER" id="PTHR14493:SF50">
    <property type="entry name" value="RING FINGER PROTEIN UNKEMPT"/>
    <property type="match status" value="1"/>
</dbReference>
<keyword evidence="8" id="KW-1185">Reference proteome</keyword>
<dbReference type="InterPro" id="IPR000571">
    <property type="entry name" value="Znf_CCCH"/>
</dbReference>
<keyword evidence="1 5" id="KW-0479">Metal-binding</keyword>
<proteinExistence type="predicted"/>
<dbReference type="SUPFAM" id="SSF90229">
    <property type="entry name" value="CCCH zinc finger"/>
    <property type="match status" value="1"/>
</dbReference>
<dbReference type="PANTHER" id="PTHR14493">
    <property type="entry name" value="UNKEMPT FAMILY MEMBER"/>
    <property type="match status" value="1"/>
</dbReference>
<reference evidence="7 8" key="1">
    <citation type="submission" date="2008-07" db="EMBL/GenBank/DDBJ databases">
        <authorList>
            <person name="El-Sayed N."/>
            <person name="Caler E."/>
            <person name="Inman J."/>
            <person name="Amedeo P."/>
            <person name="Hass B."/>
            <person name="Wortman J."/>
        </authorList>
    </citation>
    <scope>NUCLEOTIDE SEQUENCE [LARGE SCALE GENOMIC DNA]</scope>
    <source>
        <strain evidence="8">ATCC 50983 / TXsc</strain>
    </source>
</reference>
<keyword evidence="2 5" id="KW-0863">Zinc-finger</keyword>
<dbReference type="PROSITE" id="PS50103">
    <property type="entry name" value="ZF_C3H1"/>
    <property type="match status" value="3"/>
</dbReference>
<evidence type="ECO:0000256" key="2">
    <source>
        <dbReference type="ARBA" id="ARBA00022771"/>
    </source>
</evidence>
<feature type="zinc finger region" description="C3H1-type" evidence="5">
    <location>
        <begin position="91"/>
        <end position="119"/>
    </location>
</feature>
<feature type="zinc finger region" description="C3H1-type" evidence="5">
    <location>
        <begin position="51"/>
        <end position="83"/>
    </location>
</feature>
<dbReference type="AlphaFoldDB" id="C5KEE2"/>
<dbReference type="Proteomes" id="UP000007800">
    <property type="component" value="Unassembled WGS sequence"/>
</dbReference>
<evidence type="ECO:0000256" key="1">
    <source>
        <dbReference type="ARBA" id="ARBA00022723"/>
    </source>
</evidence>
<dbReference type="InterPro" id="IPR057444">
    <property type="entry name" value="Znf-CCCH_AtC3H23-like"/>
</dbReference>
<organism evidence="8">
    <name type="scientific">Perkinsus marinus (strain ATCC 50983 / TXsc)</name>
    <dbReference type="NCBI Taxonomy" id="423536"/>
    <lineage>
        <taxon>Eukaryota</taxon>
        <taxon>Sar</taxon>
        <taxon>Alveolata</taxon>
        <taxon>Perkinsozoa</taxon>
        <taxon>Perkinsea</taxon>
        <taxon>Perkinsida</taxon>
        <taxon>Perkinsidae</taxon>
        <taxon>Perkinsus</taxon>
    </lineage>
</organism>
<evidence type="ECO:0000256" key="3">
    <source>
        <dbReference type="ARBA" id="ARBA00022833"/>
    </source>
</evidence>
<feature type="domain" description="C3H1-type" evidence="6">
    <location>
        <begin position="167"/>
        <end position="192"/>
    </location>
</feature>
<dbReference type="Pfam" id="PF25512">
    <property type="entry name" value="zf-CCCH_AtC3H23"/>
    <property type="match status" value="2"/>
</dbReference>
<feature type="domain" description="C3H1-type" evidence="6">
    <location>
        <begin position="91"/>
        <end position="119"/>
    </location>
</feature>
<dbReference type="OrthoDB" id="20534at2759"/>